<evidence type="ECO:0000256" key="2">
    <source>
        <dbReference type="ARBA" id="ARBA00023015"/>
    </source>
</evidence>
<dbReference type="GO" id="GO:0003700">
    <property type="term" value="F:DNA-binding transcription factor activity"/>
    <property type="evidence" value="ECO:0007669"/>
    <property type="project" value="InterPro"/>
</dbReference>
<dbReference type="GO" id="GO:2000142">
    <property type="term" value="P:regulation of DNA-templated transcription initiation"/>
    <property type="evidence" value="ECO:0007669"/>
    <property type="project" value="TreeGrafter"/>
</dbReference>
<dbReference type="Pfam" id="PF00126">
    <property type="entry name" value="HTH_1"/>
    <property type="match status" value="1"/>
</dbReference>
<evidence type="ECO:0000259" key="6">
    <source>
        <dbReference type="PROSITE" id="PS50931"/>
    </source>
</evidence>
<evidence type="ECO:0000256" key="4">
    <source>
        <dbReference type="ARBA" id="ARBA00023159"/>
    </source>
</evidence>
<dbReference type="SUPFAM" id="SSF46785">
    <property type="entry name" value="Winged helix' DNA-binding domain"/>
    <property type="match status" value="1"/>
</dbReference>
<gene>
    <name evidence="7" type="ORF">AWB70_01887</name>
</gene>
<dbReference type="Gene3D" id="3.40.190.290">
    <property type="match status" value="1"/>
</dbReference>
<dbReference type="InterPro" id="IPR036388">
    <property type="entry name" value="WH-like_DNA-bd_sf"/>
</dbReference>
<keyword evidence="8" id="KW-1185">Reference proteome</keyword>
<dbReference type="SUPFAM" id="SSF53850">
    <property type="entry name" value="Periplasmic binding protein-like II"/>
    <property type="match status" value="1"/>
</dbReference>
<comment type="similarity">
    <text evidence="1">Belongs to the LysR transcriptional regulatory family.</text>
</comment>
<evidence type="ECO:0000256" key="5">
    <source>
        <dbReference type="ARBA" id="ARBA00023163"/>
    </source>
</evidence>
<evidence type="ECO:0000313" key="8">
    <source>
        <dbReference type="Proteomes" id="UP000054740"/>
    </source>
</evidence>
<dbReference type="Gene3D" id="1.10.10.10">
    <property type="entry name" value="Winged helix-like DNA-binding domain superfamily/Winged helix DNA-binding domain"/>
    <property type="match status" value="1"/>
</dbReference>
<organism evidence="7 8">
    <name type="scientific">Caballeronia cordobensis</name>
    <name type="common">Burkholderia cordobensis</name>
    <dbReference type="NCBI Taxonomy" id="1353886"/>
    <lineage>
        <taxon>Bacteria</taxon>
        <taxon>Pseudomonadati</taxon>
        <taxon>Pseudomonadota</taxon>
        <taxon>Betaproteobacteria</taxon>
        <taxon>Burkholderiales</taxon>
        <taxon>Burkholderiaceae</taxon>
        <taxon>Caballeronia</taxon>
    </lineage>
</organism>
<accession>A0A158GEE0</accession>
<name>A0A158GEE0_CABCO</name>
<keyword evidence="5" id="KW-0804">Transcription</keyword>
<protein>
    <submittedName>
        <fullName evidence="7">LysR family transcriptional regulator</fullName>
    </submittedName>
</protein>
<evidence type="ECO:0000313" key="7">
    <source>
        <dbReference type="EMBL" id="SAL30484.1"/>
    </source>
</evidence>
<dbReference type="PANTHER" id="PTHR30293">
    <property type="entry name" value="TRANSCRIPTIONAL REGULATORY PROTEIN NAC-RELATED"/>
    <property type="match status" value="1"/>
</dbReference>
<dbReference type="InterPro" id="IPR036390">
    <property type="entry name" value="WH_DNA-bd_sf"/>
</dbReference>
<dbReference type="RefSeq" id="WP_075644319.1">
    <property type="nucleotide sequence ID" value="NZ_FCNY02000004.1"/>
</dbReference>
<keyword evidence="3" id="KW-0238">DNA-binding</keyword>
<dbReference type="Pfam" id="PF03466">
    <property type="entry name" value="LysR_substrate"/>
    <property type="match status" value="1"/>
</dbReference>
<reference evidence="8" key="1">
    <citation type="submission" date="2016-01" db="EMBL/GenBank/DDBJ databases">
        <authorList>
            <person name="Peeters C."/>
        </authorList>
    </citation>
    <scope>NUCLEOTIDE SEQUENCE [LARGE SCALE GENOMIC DNA]</scope>
</reference>
<dbReference type="PROSITE" id="PS50931">
    <property type="entry name" value="HTH_LYSR"/>
    <property type="match status" value="1"/>
</dbReference>
<evidence type="ECO:0000256" key="1">
    <source>
        <dbReference type="ARBA" id="ARBA00009437"/>
    </source>
</evidence>
<keyword evidence="4" id="KW-0010">Activator</keyword>
<proteinExistence type="inferred from homology"/>
<feature type="domain" description="HTH lysR-type" evidence="6">
    <location>
        <begin position="1"/>
        <end position="58"/>
    </location>
</feature>
<dbReference type="FunFam" id="1.10.10.10:FF:000001">
    <property type="entry name" value="LysR family transcriptional regulator"/>
    <property type="match status" value="1"/>
</dbReference>
<dbReference type="PANTHER" id="PTHR30293:SF0">
    <property type="entry name" value="NITROGEN ASSIMILATION REGULATORY PROTEIN NAC"/>
    <property type="match status" value="1"/>
</dbReference>
<evidence type="ECO:0000256" key="3">
    <source>
        <dbReference type="ARBA" id="ARBA00023125"/>
    </source>
</evidence>
<keyword evidence="2" id="KW-0805">Transcription regulation</keyword>
<dbReference type="InterPro" id="IPR000847">
    <property type="entry name" value="LysR_HTH_N"/>
</dbReference>
<dbReference type="AlphaFoldDB" id="A0A158GEE0"/>
<dbReference type="EMBL" id="FCNY02000004">
    <property type="protein sequence ID" value="SAL30484.1"/>
    <property type="molecule type" value="Genomic_DNA"/>
</dbReference>
<dbReference type="PRINTS" id="PR00039">
    <property type="entry name" value="HTHLYSR"/>
</dbReference>
<dbReference type="InterPro" id="IPR005119">
    <property type="entry name" value="LysR_subst-bd"/>
</dbReference>
<sequence>MKLRQLRYFVTVVDAGSFSRAAQIAHVAQPALSLQIADLEEALGVVLLQRTPRGVNATAAGKRVYLEATAILRRIDRLREVALGQGEDIEGSVHIGMSSTLAARFSGPLIAACRDALPKVRLTFSSAGSARLAARLRDHSLDLAVLFECAPSPDYVTVPLLQRRLYLVRRASGSVMPASIRQEQLADLQLVLARPPNVARTVVDRMFEQAKIEPLVAAEADVMSDMLAAVQAGVGATILPLDSTDELPGKAGLVSQVIEPAVWMTACIVSSADAPLGAAGEAVRDFIVEFIGKQSGGQPAEATPSDDEGSGD</sequence>
<dbReference type="GO" id="GO:0003677">
    <property type="term" value="F:DNA binding"/>
    <property type="evidence" value="ECO:0007669"/>
    <property type="project" value="UniProtKB-KW"/>
</dbReference>
<dbReference type="Proteomes" id="UP000054740">
    <property type="component" value="Unassembled WGS sequence"/>
</dbReference>